<dbReference type="EMBL" id="JAJGNP010000002">
    <property type="protein sequence ID" value="MCC4231848.1"/>
    <property type="molecule type" value="Genomic_DNA"/>
</dbReference>
<organism evidence="1 2">
    <name type="scientific">Sphingobium soli</name>
    <dbReference type="NCBI Taxonomy" id="1591116"/>
    <lineage>
        <taxon>Bacteria</taxon>
        <taxon>Pseudomonadati</taxon>
        <taxon>Pseudomonadota</taxon>
        <taxon>Alphaproteobacteria</taxon>
        <taxon>Sphingomonadales</taxon>
        <taxon>Sphingomonadaceae</taxon>
        <taxon>Sphingobium</taxon>
    </lineage>
</organism>
<keyword evidence="2" id="KW-1185">Reference proteome</keyword>
<sequence length="68" mass="7302">MTHGDDRSLQAARARAYALAETGRFDNGNAVQQALIAEGWSNAGRALESDYARQAVGERCRAAQAQAH</sequence>
<accession>A0ABS8H195</accession>
<gene>
    <name evidence="1" type="ORF">LL253_03980</name>
</gene>
<dbReference type="Proteomes" id="UP001198830">
    <property type="component" value="Unassembled WGS sequence"/>
</dbReference>
<protein>
    <submittedName>
        <fullName evidence="1">Uncharacterized protein</fullName>
    </submittedName>
</protein>
<evidence type="ECO:0000313" key="1">
    <source>
        <dbReference type="EMBL" id="MCC4231848.1"/>
    </source>
</evidence>
<dbReference type="RefSeq" id="WP_009821348.1">
    <property type="nucleotide sequence ID" value="NZ_JAJGNP010000002.1"/>
</dbReference>
<comment type="caution">
    <text evidence="1">The sequence shown here is derived from an EMBL/GenBank/DDBJ whole genome shotgun (WGS) entry which is preliminary data.</text>
</comment>
<name>A0ABS8H195_9SPHN</name>
<reference evidence="1 2" key="1">
    <citation type="submission" date="2021-10" db="EMBL/GenBank/DDBJ databases">
        <title>The diversity and Nitrogen Metabolism of Culturable Nitrate-Utilizing Bacteria Within the Oxygen Minimum Zone of the Changjiang (Yangtze River)Estuary.</title>
        <authorList>
            <person name="Zhang D."/>
            <person name="Zheng J."/>
            <person name="Liu S."/>
            <person name="He W."/>
        </authorList>
    </citation>
    <scope>NUCLEOTIDE SEQUENCE [LARGE SCALE GENOMIC DNA]</scope>
    <source>
        <strain evidence="1 2">FXH275-2</strain>
    </source>
</reference>
<proteinExistence type="predicted"/>
<evidence type="ECO:0000313" key="2">
    <source>
        <dbReference type="Proteomes" id="UP001198830"/>
    </source>
</evidence>